<accession>A0A0F9CBV1</accession>
<evidence type="ECO:0000313" key="1">
    <source>
        <dbReference type="EMBL" id="KKL00054.1"/>
    </source>
</evidence>
<dbReference type="EMBL" id="LAZR01045040">
    <property type="protein sequence ID" value="KKL00054.1"/>
    <property type="molecule type" value="Genomic_DNA"/>
</dbReference>
<reference evidence="1" key="1">
    <citation type="journal article" date="2015" name="Nature">
        <title>Complex archaea that bridge the gap between prokaryotes and eukaryotes.</title>
        <authorList>
            <person name="Spang A."/>
            <person name="Saw J.H."/>
            <person name="Jorgensen S.L."/>
            <person name="Zaremba-Niedzwiedzka K."/>
            <person name="Martijn J."/>
            <person name="Lind A.E."/>
            <person name="van Eijk R."/>
            <person name="Schleper C."/>
            <person name="Guy L."/>
            <person name="Ettema T.J."/>
        </authorList>
    </citation>
    <scope>NUCLEOTIDE SEQUENCE</scope>
</reference>
<dbReference type="AlphaFoldDB" id="A0A0F9CBV1"/>
<organism evidence="1">
    <name type="scientific">marine sediment metagenome</name>
    <dbReference type="NCBI Taxonomy" id="412755"/>
    <lineage>
        <taxon>unclassified sequences</taxon>
        <taxon>metagenomes</taxon>
        <taxon>ecological metagenomes</taxon>
    </lineage>
</organism>
<gene>
    <name evidence="1" type="ORF">LCGC14_2628900</name>
</gene>
<sequence length="248" mass="28238">MNSRERRSHVPDDKQPEATSVAEVILEQLLLTWKAEFERFRATKMFPEQLDGASEVAKFHAVAQQFAIVHARLDTLAQMLGHDVSPKATVTWLKQEAFPKLTRLKEDKSTDTKAEVARVEWVVPSKRWRYRIETSEMLRTGWLDDLGVEATDDQLREGIRKFEFGFKGNIVVEDPEVWDHVAPMGPGRPLLPYAVNDDKGEPWSDHLAHEHGALKHYDLAKKSGVANPTITDREGNDITQWVKDATTS</sequence>
<proteinExistence type="predicted"/>
<protein>
    <submittedName>
        <fullName evidence="1">Uncharacterized protein</fullName>
    </submittedName>
</protein>
<name>A0A0F9CBV1_9ZZZZ</name>
<comment type="caution">
    <text evidence="1">The sequence shown here is derived from an EMBL/GenBank/DDBJ whole genome shotgun (WGS) entry which is preliminary data.</text>
</comment>